<dbReference type="EMBL" id="KB909371">
    <property type="protein sequence ID" value="EOB12324.1"/>
    <property type="molecule type" value="Genomic_DNA"/>
</dbReference>
<feature type="transmembrane region" description="Helical" evidence="1">
    <location>
        <begin position="16"/>
        <end position="35"/>
    </location>
</feature>
<dbReference type="Proteomes" id="UP000016927">
    <property type="component" value="Unassembled WGS sequence"/>
</dbReference>
<dbReference type="VEuPathDB" id="MicrosporidiaDB:NBO_463g0003"/>
<keyword evidence="1" id="KW-0812">Transmembrane</keyword>
<dbReference type="AlphaFoldDB" id="R0M2S8"/>
<keyword evidence="1" id="KW-0472">Membrane</keyword>
<keyword evidence="1" id="KW-1133">Transmembrane helix</keyword>
<dbReference type="HOGENOM" id="CLU_3069290_0_0_1"/>
<organism evidence="2 3">
    <name type="scientific">Nosema bombycis (strain CQ1 / CVCC 102059)</name>
    <name type="common">Microsporidian parasite</name>
    <name type="synonym">Pebrine of silkworm</name>
    <dbReference type="NCBI Taxonomy" id="578461"/>
    <lineage>
        <taxon>Eukaryota</taxon>
        <taxon>Fungi</taxon>
        <taxon>Fungi incertae sedis</taxon>
        <taxon>Microsporidia</taxon>
        <taxon>Nosematidae</taxon>
        <taxon>Nosema</taxon>
    </lineage>
</organism>
<proteinExistence type="predicted"/>
<gene>
    <name evidence="2" type="ORF">NBO_463g0003</name>
</gene>
<protein>
    <submittedName>
        <fullName evidence="2">Uncharacterized protein</fullName>
    </submittedName>
</protein>
<keyword evidence="3" id="KW-1185">Reference proteome</keyword>
<sequence length="53" mass="6227">MFYICKIENININLKISANYIFCSSFLLSLTLGFIRSFCSTLNKNEFFLQLCF</sequence>
<evidence type="ECO:0000313" key="3">
    <source>
        <dbReference type="Proteomes" id="UP000016927"/>
    </source>
</evidence>
<accession>R0M2S8</accession>
<evidence type="ECO:0000313" key="2">
    <source>
        <dbReference type="EMBL" id="EOB12324.1"/>
    </source>
</evidence>
<evidence type="ECO:0000256" key="1">
    <source>
        <dbReference type="SAM" id="Phobius"/>
    </source>
</evidence>
<name>R0M2S8_NOSB1</name>
<reference evidence="2 3" key="1">
    <citation type="journal article" date="2013" name="BMC Genomics">
        <title>Comparative genomics of parasitic silkworm microsporidia reveal an association between genome expansion and host adaptation.</title>
        <authorList>
            <person name="Pan G."/>
            <person name="Xu J."/>
            <person name="Li T."/>
            <person name="Xia Q."/>
            <person name="Liu S.L."/>
            <person name="Zhang G."/>
            <person name="Li S."/>
            <person name="Li C."/>
            <person name="Liu H."/>
            <person name="Yang L."/>
            <person name="Liu T."/>
            <person name="Zhang X."/>
            <person name="Wu Z."/>
            <person name="Fan W."/>
            <person name="Dang X."/>
            <person name="Xiang H."/>
            <person name="Tao M."/>
            <person name="Li Y."/>
            <person name="Hu J."/>
            <person name="Li Z."/>
            <person name="Lin L."/>
            <person name="Luo J."/>
            <person name="Geng L."/>
            <person name="Wang L."/>
            <person name="Long M."/>
            <person name="Wan Y."/>
            <person name="He N."/>
            <person name="Zhang Z."/>
            <person name="Lu C."/>
            <person name="Keeling P.J."/>
            <person name="Wang J."/>
            <person name="Xiang Z."/>
            <person name="Zhou Z."/>
        </authorList>
    </citation>
    <scope>NUCLEOTIDE SEQUENCE [LARGE SCALE GENOMIC DNA]</scope>
    <source>
        <strain evidence="3">CQ1 / CVCC 102059</strain>
    </source>
</reference>